<proteinExistence type="predicted"/>
<evidence type="ECO:0000313" key="1">
    <source>
        <dbReference type="EMBL" id="KAK3719305.1"/>
    </source>
</evidence>
<gene>
    <name evidence="1" type="ORF">LTR37_004524</name>
</gene>
<keyword evidence="2" id="KW-1185">Reference proteome</keyword>
<protein>
    <submittedName>
        <fullName evidence="1">Uncharacterized protein</fullName>
    </submittedName>
</protein>
<dbReference type="Proteomes" id="UP001281147">
    <property type="component" value="Unassembled WGS sequence"/>
</dbReference>
<sequence length="536" mass="58587">MDATFISIHNLEDDARVLYTSDSIVDILGYTPDEVVNKSAWDFFPPEELPYIRTFHRKRVSMDKAAVLAYCQVKTRDGDWIGCECCFTIVYDVMVVCTSIYKRDHKSQTRAIEAPIVRRLFSSSPQDPRYHMLSHISAKFAQPSKAQQHEPRAALFLNRFTRTLSIMYATTGLQEIIGIPAEEIRGRSFYYCIAENCLPEAVKCLEKAKGNDSIAYLRFWFRDPRQEDPRPPPDDSSDEEMTTDGSVDRSEGGVDLRSRSGTSPSSNTADEPDSMDVDEHDTKPDSRTSSNESTRTPDTHEGIFGEPRDSASSASSLGLSPEREVAEPVELEAVVSCTSDGLVVCMRKARPLIPPPTHRPSKPVHQNGLFAAPWATEPVLPPLAARAGSGFSGAFAPSLGPRGARHDKLSPPRTTDQSDFMNAIRDQAVFAWALTGINGSLAEFGRGKPLGASMPHDGLPVWASDPRQLSENDKNSNGWHSGREMFGSASRSPENGRPGAHIFGDPGLGRASSNGTRSASSGNGYSSGGTPYPGSR</sequence>
<accession>A0ACC3NNB9</accession>
<dbReference type="EMBL" id="JAUTXU010000027">
    <property type="protein sequence ID" value="KAK3719305.1"/>
    <property type="molecule type" value="Genomic_DNA"/>
</dbReference>
<name>A0ACC3NNB9_9PEZI</name>
<reference evidence="1" key="1">
    <citation type="submission" date="2023-07" db="EMBL/GenBank/DDBJ databases">
        <title>Black Yeasts Isolated from many extreme environments.</title>
        <authorList>
            <person name="Coleine C."/>
            <person name="Stajich J.E."/>
            <person name="Selbmann L."/>
        </authorList>
    </citation>
    <scope>NUCLEOTIDE SEQUENCE</scope>
    <source>
        <strain evidence="1">CCFEE 5714</strain>
    </source>
</reference>
<comment type="caution">
    <text evidence="1">The sequence shown here is derived from an EMBL/GenBank/DDBJ whole genome shotgun (WGS) entry which is preliminary data.</text>
</comment>
<organism evidence="1 2">
    <name type="scientific">Vermiconidia calcicola</name>
    <dbReference type="NCBI Taxonomy" id="1690605"/>
    <lineage>
        <taxon>Eukaryota</taxon>
        <taxon>Fungi</taxon>
        <taxon>Dikarya</taxon>
        <taxon>Ascomycota</taxon>
        <taxon>Pezizomycotina</taxon>
        <taxon>Dothideomycetes</taxon>
        <taxon>Dothideomycetidae</taxon>
        <taxon>Mycosphaerellales</taxon>
        <taxon>Extremaceae</taxon>
        <taxon>Vermiconidia</taxon>
    </lineage>
</organism>
<evidence type="ECO:0000313" key="2">
    <source>
        <dbReference type="Proteomes" id="UP001281147"/>
    </source>
</evidence>